<dbReference type="SUPFAM" id="SSF50104">
    <property type="entry name" value="Translation proteins SH3-like domain"/>
    <property type="match status" value="1"/>
</dbReference>
<evidence type="ECO:0000259" key="6">
    <source>
        <dbReference type="SMART" id="SM00739"/>
    </source>
</evidence>
<feature type="domain" description="KOW" evidence="6">
    <location>
        <begin position="156"/>
        <end position="183"/>
    </location>
</feature>
<dbReference type="InterPro" id="IPR014722">
    <property type="entry name" value="Rib_uL2_dom2"/>
</dbReference>
<dbReference type="InterPro" id="IPR005824">
    <property type="entry name" value="KOW"/>
</dbReference>
<organism evidence="7">
    <name type="scientific">marine metagenome</name>
    <dbReference type="NCBI Taxonomy" id="408172"/>
    <lineage>
        <taxon>unclassified sequences</taxon>
        <taxon>metagenomes</taxon>
        <taxon>ecological metagenomes</taxon>
    </lineage>
</organism>
<dbReference type="SMART" id="SM00738">
    <property type="entry name" value="NGN"/>
    <property type="match status" value="1"/>
</dbReference>
<dbReference type="SMART" id="SM00739">
    <property type="entry name" value="KOW"/>
    <property type="match status" value="1"/>
</dbReference>
<evidence type="ECO:0000256" key="1">
    <source>
        <dbReference type="ARBA" id="ARBA00022472"/>
    </source>
</evidence>
<evidence type="ECO:0008006" key="8">
    <source>
        <dbReference type="Google" id="ProtNLM"/>
    </source>
</evidence>
<evidence type="ECO:0000256" key="4">
    <source>
        <dbReference type="ARBA" id="ARBA00023163"/>
    </source>
</evidence>
<evidence type="ECO:0000256" key="3">
    <source>
        <dbReference type="ARBA" id="ARBA00023015"/>
    </source>
</evidence>
<reference evidence="7" key="1">
    <citation type="submission" date="2018-05" db="EMBL/GenBank/DDBJ databases">
        <authorList>
            <person name="Lanie J.A."/>
            <person name="Ng W.-L."/>
            <person name="Kazmierczak K.M."/>
            <person name="Andrzejewski T.M."/>
            <person name="Davidsen T.M."/>
            <person name="Wayne K.J."/>
            <person name="Tettelin H."/>
            <person name="Glass J.I."/>
            <person name="Rusch D."/>
            <person name="Podicherti R."/>
            <person name="Tsui H.-C.T."/>
            <person name="Winkler M.E."/>
        </authorList>
    </citation>
    <scope>NUCLEOTIDE SEQUENCE</scope>
</reference>
<dbReference type="InterPro" id="IPR043425">
    <property type="entry name" value="NusG-like"/>
</dbReference>
<evidence type="ECO:0000256" key="2">
    <source>
        <dbReference type="ARBA" id="ARBA00022814"/>
    </source>
</evidence>
<dbReference type="GO" id="GO:0006353">
    <property type="term" value="P:DNA-templated transcription termination"/>
    <property type="evidence" value="ECO:0007669"/>
    <property type="project" value="UniProtKB-KW"/>
</dbReference>
<keyword evidence="4" id="KW-0804">Transcription</keyword>
<dbReference type="InterPro" id="IPR006645">
    <property type="entry name" value="NGN-like_dom"/>
</dbReference>
<dbReference type="NCBIfam" id="TIGR00922">
    <property type="entry name" value="nusG"/>
    <property type="match status" value="1"/>
</dbReference>
<dbReference type="SUPFAM" id="SSF82679">
    <property type="entry name" value="N-utilization substance G protein NusG, N-terminal domain"/>
    <property type="match status" value="1"/>
</dbReference>
<protein>
    <recommendedName>
        <fullName evidence="8">Transcription termination/antitermination protein NusG</fullName>
    </recommendedName>
</protein>
<dbReference type="HAMAP" id="MF_00948">
    <property type="entry name" value="NusG"/>
    <property type="match status" value="1"/>
</dbReference>
<dbReference type="InterPro" id="IPR001062">
    <property type="entry name" value="Transcrpt_antiterm_NusG"/>
</dbReference>
<dbReference type="AlphaFoldDB" id="A0A381TXT7"/>
<keyword evidence="2" id="KW-0889">Transcription antitermination</keyword>
<sequence>MSTAEEKIVKKASAKKVATKKVSTKEVVVKKAPAEKKWFVIHARSGYEAKVKNAIKEAVVREGLEEQIGEIMIPTEQVVELKGGKKKETERKFFPGYMLVQMELTEPSWLLVKNTNNVIGFIGGVSGKPSPITQREVDKIFARVQEGEDKPKPKVAFQPGEEVLVIEGPFNEFNGIVQDVDYEKSTLSVEVLIFGRSTAVELEFSQVEKT</sequence>
<name>A0A381TXT7_9ZZZZ</name>
<evidence type="ECO:0000259" key="5">
    <source>
        <dbReference type="SMART" id="SM00738"/>
    </source>
</evidence>
<dbReference type="GO" id="GO:0006354">
    <property type="term" value="P:DNA-templated transcription elongation"/>
    <property type="evidence" value="ECO:0007669"/>
    <property type="project" value="InterPro"/>
</dbReference>
<dbReference type="GO" id="GO:0032784">
    <property type="term" value="P:regulation of DNA-templated transcription elongation"/>
    <property type="evidence" value="ECO:0007669"/>
    <property type="project" value="InterPro"/>
</dbReference>
<dbReference type="InterPro" id="IPR008991">
    <property type="entry name" value="Translation_prot_SH3-like_sf"/>
</dbReference>
<dbReference type="EMBL" id="UINC01005205">
    <property type="protein sequence ID" value="SVA19797.1"/>
    <property type="molecule type" value="Genomic_DNA"/>
</dbReference>
<evidence type="ECO:0000313" key="7">
    <source>
        <dbReference type="EMBL" id="SVA19797.1"/>
    </source>
</evidence>
<feature type="domain" description="NusG-like N-terminal" evidence="5">
    <location>
        <begin position="35"/>
        <end position="144"/>
    </location>
</feature>
<keyword evidence="3" id="KW-0805">Transcription regulation</keyword>
<keyword evidence="1" id="KW-0806">Transcription termination</keyword>
<accession>A0A381TXT7</accession>
<dbReference type="PANTHER" id="PTHR30265">
    <property type="entry name" value="RHO-INTERACTING TRANSCRIPTION TERMINATION FACTOR NUSG"/>
    <property type="match status" value="1"/>
</dbReference>
<dbReference type="Gene3D" id="3.30.70.940">
    <property type="entry name" value="NusG, N-terminal domain"/>
    <property type="match status" value="1"/>
</dbReference>
<dbReference type="Gene3D" id="2.30.30.30">
    <property type="match status" value="1"/>
</dbReference>
<dbReference type="CDD" id="cd06091">
    <property type="entry name" value="KOW_NusG"/>
    <property type="match status" value="1"/>
</dbReference>
<dbReference type="PANTHER" id="PTHR30265:SF2">
    <property type="entry name" value="TRANSCRIPTION TERMINATION_ANTITERMINATION PROTEIN NUSG"/>
    <property type="match status" value="1"/>
</dbReference>
<dbReference type="FunFam" id="2.30.30.30:FF:000002">
    <property type="entry name" value="Transcription termination/antitermination factor NusG"/>
    <property type="match status" value="1"/>
</dbReference>
<dbReference type="CDD" id="cd09891">
    <property type="entry name" value="NGN_Bact_1"/>
    <property type="match status" value="1"/>
</dbReference>
<dbReference type="InterPro" id="IPR036735">
    <property type="entry name" value="NGN_dom_sf"/>
</dbReference>
<dbReference type="GO" id="GO:0005829">
    <property type="term" value="C:cytosol"/>
    <property type="evidence" value="ECO:0007669"/>
    <property type="project" value="TreeGrafter"/>
</dbReference>
<dbReference type="Pfam" id="PF02357">
    <property type="entry name" value="NusG"/>
    <property type="match status" value="1"/>
</dbReference>
<gene>
    <name evidence="7" type="ORF">METZ01_LOCUS72651</name>
</gene>
<dbReference type="InterPro" id="IPR047050">
    <property type="entry name" value="NGN"/>
</dbReference>
<dbReference type="PRINTS" id="PR00338">
    <property type="entry name" value="NUSGTNSCPFCT"/>
</dbReference>
<dbReference type="GO" id="GO:0031564">
    <property type="term" value="P:transcription antitermination"/>
    <property type="evidence" value="ECO:0007669"/>
    <property type="project" value="UniProtKB-KW"/>
</dbReference>
<proteinExistence type="inferred from homology"/>